<dbReference type="Proteomes" id="UP001056539">
    <property type="component" value="Chromosome"/>
</dbReference>
<feature type="transmembrane region" description="Helical" evidence="9">
    <location>
        <begin position="86"/>
        <end position="107"/>
    </location>
</feature>
<keyword evidence="5" id="KW-0808">Transferase</keyword>
<evidence type="ECO:0000256" key="4">
    <source>
        <dbReference type="ARBA" id="ARBA00022475"/>
    </source>
</evidence>
<sequence length="479" mass="56147">MKYLRKIMQFFILLASDLMAYYASLAIAVFLRQNIAGFFFSNLPSFNFQYEYFASVLWLPLAFVFSIGMFKLYHRHFSFWEETEKLVKALTLGLIIVFFVISIRKLYADFSRLTLLFLWGSGLFFFALFRYIFKKLLWIVGLWGEDVLILGKENLGEELSQKLSQDSFLGFRPKAILSPTKGKRQKSLSPNKIPVYYEKDISGFIRRLGMETVFIITEHFHEKDLDLLASEAYASARNIVLFPLEYPIVLFNAETHYLLKERSYLIYAKNNLNAWWNLFLKRTIDIVGSLVGLVLLSPLLLVVAFIIKLTSPGKIVYKQQRIGKNGKPFYLYKFRSMYPDADERLKDILASDPKAKEEWETKRKLTNDPRITPIGKFIRKTSIDELPQLWNILKGDISIVGPRPVSAEEIEKFYKEYQVYYYSVRPGLTGLWQVSGRSNTDYNYRVQTDVWYVENWSLWLDIVIILKTFEVLIKREGAY</sequence>
<dbReference type="GO" id="GO:0005886">
    <property type="term" value="C:plasma membrane"/>
    <property type="evidence" value="ECO:0007669"/>
    <property type="project" value="UniProtKB-SubCell"/>
</dbReference>
<evidence type="ECO:0000256" key="5">
    <source>
        <dbReference type="ARBA" id="ARBA00022679"/>
    </source>
</evidence>
<dbReference type="GO" id="GO:0000271">
    <property type="term" value="P:polysaccharide biosynthetic process"/>
    <property type="evidence" value="ECO:0007669"/>
    <property type="project" value="InterPro"/>
</dbReference>
<dbReference type="NCBIfam" id="TIGR03025">
    <property type="entry name" value="EPS_sugtrans"/>
    <property type="match status" value="1"/>
</dbReference>
<evidence type="ECO:0000256" key="3">
    <source>
        <dbReference type="ARBA" id="ARBA00006464"/>
    </source>
</evidence>
<feature type="transmembrane region" description="Helical" evidence="9">
    <location>
        <begin position="113"/>
        <end position="133"/>
    </location>
</feature>
<keyword evidence="6 9" id="KW-0812">Transmembrane</keyword>
<gene>
    <name evidence="11" type="primary">wbaP</name>
    <name evidence="11" type="ORF">KDW03_09075</name>
</gene>
<accession>A0AAX3BC37</accession>
<feature type="transmembrane region" description="Helical" evidence="9">
    <location>
        <begin position="286"/>
        <end position="307"/>
    </location>
</feature>
<evidence type="ECO:0000259" key="10">
    <source>
        <dbReference type="Pfam" id="PF02397"/>
    </source>
</evidence>
<reference evidence="11" key="1">
    <citation type="submission" date="2021-04" db="EMBL/GenBank/DDBJ databases">
        <authorList>
            <person name="Postec A."/>
        </authorList>
    </citation>
    <scope>NUCLEOTIDE SEQUENCE</scope>
    <source>
        <strain evidence="11">F1F22</strain>
    </source>
</reference>
<dbReference type="NCBIfam" id="TIGR03022">
    <property type="entry name" value="WbaP_sugtrans"/>
    <property type="match status" value="1"/>
</dbReference>
<evidence type="ECO:0000256" key="2">
    <source>
        <dbReference type="ARBA" id="ARBA00004236"/>
    </source>
</evidence>
<dbReference type="AlphaFoldDB" id="A0AAX3BC37"/>
<keyword evidence="4" id="KW-1003">Cell membrane</keyword>
<dbReference type="InterPro" id="IPR017475">
    <property type="entry name" value="EPS_sugar_tfrase"/>
</dbReference>
<keyword evidence="8 9" id="KW-0472">Membrane</keyword>
<protein>
    <submittedName>
        <fullName evidence="11">Undecaprenyl-phosphate galactose phosphotransferase WbaP</fullName>
    </submittedName>
</protein>
<dbReference type="EMBL" id="CP073355">
    <property type="protein sequence ID" value="URA09631.1"/>
    <property type="molecule type" value="Genomic_DNA"/>
</dbReference>
<dbReference type="PANTHER" id="PTHR30576:SF4">
    <property type="entry name" value="UNDECAPRENYL-PHOSPHATE GALACTOSE PHOSPHOTRANSFERASE"/>
    <property type="match status" value="1"/>
</dbReference>
<comment type="subcellular location">
    <subcellularLocation>
        <location evidence="2">Cell membrane</location>
    </subcellularLocation>
    <subcellularLocation>
        <location evidence="1">Membrane</location>
        <topology evidence="1">Multi-pass membrane protein</topology>
    </subcellularLocation>
</comment>
<name>A0AAX3BC37_9SPIR</name>
<evidence type="ECO:0000256" key="1">
    <source>
        <dbReference type="ARBA" id="ARBA00004141"/>
    </source>
</evidence>
<dbReference type="RefSeq" id="WP_271434768.1">
    <property type="nucleotide sequence ID" value="NZ_CP073355.1"/>
</dbReference>
<dbReference type="PANTHER" id="PTHR30576">
    <property type="entry name" value="COLANIC BIOSYNTHESIS UDP-GLUCOSE LIPID CARRIER TRANSFERASE"/>
    <property type="match status" value="1"/>
</dbReference>
<dbReference type="InterPro" id="IPR017472">
    <property type="entry name" value="Undecaprenyl-P_galact_Ptfrase"/>
</dbReference>
<comment type="similarity">
    <text evidence="3">Belongs to the bacterial sugar transferase family.</text>
</comment>
<proteinExistence type="inferred from homology"/>
<feature type="transmembrane region" description="Helical" evidence="9">
    <location>
        <begin position="52"/>
        <end position="74"/>
    </location>
</feature>
<feature type="domain" description="Bacterial sugar transferase" evidence="10">
    <location>
        <begin position="281"/>
        <end position="473"/>
    </location>
</feature>
<organism evidence="11 12">
    <name type="scientific">Thermospira aquatica</name>
    <dbReference type="NCBI Taxonomy" id="2828656"/>
    <lineage>
        <taxon>Bacteria</taxon>
        <taxon>Pseudomonadati</taxon>
        <taxon>Spirochaetota</taxon>
        <taxon>Spirochaetia</taxon>
        <taxon>Brevinematales</taxon>
        <taxon>Thermospiraceae</taxon>
        <taxon>Thermospira</taxon>
    </lineage>
</organism>
<keyword evidence="12" id="KW-1185">Reference proteome</keyword>
<feature type="transmembrane region" description="Helical" evidence="9">
    <location>
        <begin position="12"/>
        <end position="32"/>
    </location>
</feature>
<evidence type="ECO:0000256" key="9">
    <source>
        <dbReference type="SAM" id="Phobius"/>
    </source>
</evidence>
<evidence type="ECO:0000256" key="6">
    <source>
        <dbReference type="ARBA" id="ARBA00022692"/>
    </source>
</evidence>
<dbReference type="KEGG" id="taqu:KDW03_09075"/>
<dbReference type="Gene3D" id="3.40.50.720">
    <property type="entry name" value="NAD(P)-binding Rossmann-like Domain"/>
    <property type="match status" value="1"/>
</dbReference>
<reference evidence="11" key="2">
    <citation type="submission" date="2022-06" db="EMBL/GenBank/DDBJ databases">
        <title>Thermospira aquatica gen. nov., sp. nov.</title>
        <authorList>
            <person name="Ben Ali Gam Z."/>
            <person name="Labat M."/>
        </authorList>
    </citation>
    <scope>NUCLEOTIDE SEQUENCE</scope>
    <source>
        <strain evidence="11">F1F22</strain>
    </source>
</reference>
<evidence type="ECO:0000313" key="11">
    <source>
        <dbReference type="EMBL" id="URA09631.1"/>
    </source>
</evidence>
<dbReference type="InterPro" id="IPR003362">
    <property type="entry name" value="Bact_transf"/>
</dbReference>
<evidence type="ECO:0000256" key="7">
    <source>
        <dbReference type="ARBA" id="ARBA00022989"/>
    </source>
</evidence>
<evidence type="ECO:0000313" key="12">
    <source>
        <dbReference type="Proteomes" id="UP001056539"/>
    </source>
</evidence>
<dbReference type="Pfam" id="PF02397">
    <property type="entry name" value="Bac_transf"/>
    <property type="match status" value="1"/>
</dbReference>
<dbReference type="GO" id="GO:0016780">
    <property type="term" value="F:phosphotransferase activity, for other substituted phosphate groups"/>
    <property type="evidence" value="ECO:0007669"/>
    <property type="project" value="TreeGrafter"/>
</dbReference>
<evidence type="ECO:0000256" key="8">
    <source>
        <dbReference type="ARBA" id="ARBA00023136"/>
    </source>
</evidence>
<keyword evidence="7 9" id="KW-1133">Transmembrane helix</keyword>